<dbReference type="SUPFAM" id="SSF53474">
    <property type="entry name" value="alpha/beta-Hydrolases"/>
    <property type="match status" value="1"/>
</dbReference>
<name>A0A502DXW6_9BURK</name>
<evidence type="ECO:0000313" key="2">
    <source>
        <dbReference type="EMBL" id="TPG30193.1"/>
    </source>
</evidence>
<dbReference type="RefSeq" id="WP_140838077.1">
    <property type="nucleotide sequence ID" value="NZ_RCZI01000001.1"/>
</dbReference>
<accession>A0A502DXW6</accession>
<feature type="region of interest" description="Disordered" evidence="1">
    <location>
        <begin position="305"/>
        <end position="325"/>
    </location>
</feature>
<dbReference type="Proteomes" id="UP000319212">
    <property type="component" value="Unassembled WGS sequence"/>
</dbReference>
<dbReference type="AlphaFoldDB" id="A0A502DXW6"/>
<evidence type="ECO:0000256" key="1">
    <source>
        <dbReference type="SAM" id="MobiDB-lite"/>
    </source>
</evidence>
<evidence type="ECO:0008006" key="4">
    <source>
        <dbReference type="Google" id="ProtNLM"/>
    </source>
</evidence>
<dbReference type="InterPro" id="IPR029058">
    <property type="entry name" value="AB_hydrolase_fold"/>
</dbReference>
<dbReference type="Gene3D" id="3.40.50.1820">
    <property type="entry name" value="alpha/beta hydrolase"/>
    <property type="match status" value="1"/>
</dbReference>
<feature type="region of interest" description="Disordered" evidence="1">
    <location>
        <begin position="219"/>
        <end position="257"/>
    </location>
</feature>
<evidence type="ECO:0000313" key="3">
    <source>
        <dbReference type="Proteomes" id="UP000319212"/>
    </source>
</evidence>
<dbReference type="EMBL" id="RCZI01000001">
    <property type="protein sequence ID" value="TPG30193.1"/>
    <property type="molecule type" value="Genomic_DNA"/>
</dbReference>
<dbReference type="OrthoDB" id="107212at2"/>
<sequence length="325" mass="35059">MTLSYSPESYKARETHGAVDVRTIGNGAQRVYLFVPAQPRPVENVPVVLLHHGWLGMNPLNFGAVIDHLARSGHAVVYPVYQDSDKTSPQGVTETAGAANRRALDVLEKSFGLRPAPGRTLYYGFSMGAAIALGLALDPQRYNLPPPDALVLTGPGDAHHVAHGELGRSIVGPLQLLPPTLPIAIVTGEADPIGLPTARRLMTRLCQIPRERRVLMVLPSDERGGRKVTAGHGSPGAPDSRYDFPLASNDLPSTLPGRPTYEASGSLNQLDFHGYWKVLDGVLDSLRTGELQPVVFGDGTPEQLSLGNWPDGTPYRPLRLEDPCR</sequence>
<reference evidence="2 3" key="1">
    <citation type="journal article" date="2019" name="Environ. Microbiol.">
        <title>Species interactions and distinct microbial communities in high Arctic permafrost affected cryosols are associated with the CH4 and CO2 gas fluxes.</title>
        <authorList>
            <person name="Altshuler I."/>
            <person name="Hamel J."/>
            <person name="Turney S."/>
            <person name="Magnuson E."/>
            <person name="Levesque R."/>
            <person name="Greer C."/>
            <person name="Whyte L.G."/>
        </authorList>
    </citation>
    <scope>NUCLEOTIDE SEQUENCE [LARGE SCALE GENOMIC DNA]</scope>
    <source>
        <strain evidence="2 3">S06.C</strain>
    </source>
</reference>
<comment type="caution">
    <text evidence="2">The sequence shown here is derived from an EMBL/GenBank/DDBJ whole genome shotgun (WGS) entry which is preliminary data.</text>
</comment>
<organism evidence="2 3">
    <name type="scientific">Variovorax guangxiensis</name>
    <dbReference type="NCBI Taxonomy" id="1775474"/>
    <lineage>
        <taxon>Bacteria</taxon>
        <taxon>Pseudomonadati</taxon>
        <taxon>Pseudomonadota</taxon>
        <taxon>Betaproteobacteria</taxon>
        <taxon>Burkholderiales</taxon>
        <taxon>Comamonadaceae</taxon>
        <taxon>Variovorax</taxon>
    </lineage>
</organism>
<proteinExistence type="predicted"/>
<gene>
    <name evidence="2" type="ORF">EAH82_01450</name>
</gene>
<protein>
    <recommendedName>
        <fullName evidence="4">Alpha/beta hydrolase</fullName>
    </recommendedName>
</protein>